<dbReference type="Proteomes" id="UP001143543">
    <property type="component" value="Unassembled WGS sequence"/>
</dbReference>
<feature type="chain" id="PRO_5046732391" description="Outer membrane protein beta-barrel domain-containing protein" evidence="1">
    <location>
        <begin position="20"/>
        <end position="191"/>
    </location>
</feature>
<evidence type="ECO:0000256" key="1">
    <source>
        <dbReference type="SAM" id="SignalP"/>
    </source>
</evidence>
<evidence type="ECO:0000313" key="2">
    <source>
        <dbReference type="EMBL" id="GLB47977.1"/>
    </source>
</evidence>
<evidence type="ECO:0008006" key="4">
    <source>
        <dbReference type="Google" id="ProtNLM"/>
    </source>
</evidence>
<sequence length="191" mass="20916">MKQLLVLFALLVLGSTVQAQDTTAQMERKGFVIGLGISGGAISISDTETGQDFDKGQGSISLPNIKLGYMLNERLALLLNTSGMIYSQNDYDRSFETFLPSVQYWVNNKSWISGGIGLAVDMPALYDIEDNINDDFNAGCAVGLSFGRELYQQRNFAIDLQLQTTAGRTFFKGDGHRDAATISVGVGFNWY</sequence>
<dbReference type="InterPro" id="IPR011250">
    <property type="entry name" value="OMP/PagP_B-barrel"/>
</dbReference>
<dbReference type="SUPFAM" id="SSF56925">
    <property type="entry name" value="OMPA-like"/>
    <property type="match status" value="1"/>
</dbReference>
<dbReference type="EMBL" id="BRVO01000001">
    <property type="protein sequence ID" value="GLB47977.1"/>
    <property type="molecule type" value="Genomic_DNA"/>
</dbReference>
<proteinExistence type="predicted"/>
<reference evidence="2" key="1">
    <citation type="submission" date="2022-07" db="EMBL/GenBank/DDBJ databases">
        <title>Taxonomy of Novel Oxalotrophic and Methylotrophic Bacteria.</title>
        <authorList>
            <person name="Sahin N."/>
            <person name="Tani A."/>
        </authorList>
    </citation>
    <scope>NUCLEOTIDE SEQUENCE</scope>
    <source>
        <strain evidence="2">Y10</strain>
    </source>
</reference>
<gene>
    <name evidence="2" type="ORF">Y10_03450</name>
</gene>
<evidence type="ECO:0000313" key="3">
    <source>
        <dbReference type="Proteomes" id="UP001143543"/>
    </source>
</evidence>
<accession>A0ABQ5MF38</accession>
<name>A0ABQ5MF38_9FLAO</name>
<feature type="signal peptide" evidence="1">
    <location>
        <begin position="1"/>
        <end position="19"/>
    </location>
</feature>
<protein>
    <recommendedName>
        <fullName evidence="4">Outer membrane protein beta-barrel domain-containing protein</fullName>
    </recommendedName>
</protein>
<dbReference type="RefSeq" id="WP_281763638.1">
    <property type="nucleotide sequence ID" value="NZ_BRVO01000001.1"/>
</dbReference>
<comment type="caution">
    <text evidence="2">The sequence shown here is derived from an EMBL/GenBank/DDBJ whole genome shotgun (WGS) entry which is preliminary data.</text>
</comment>
<organism evidence="2 3">
    <name type="scientific">Neptunitalea lumnitzerae</name>
    <dbReference type="NCBI Taxonomy" id="2965509"/>
    <lineage>
        <taxon>Bacteria</taxon>
        <taxon>Pseudomonadati</taxon>
        <taxon>Bacteroidota</taxon>
        <taxon>Flavobacteriia</taxon>
        <taxon>Flavobacteriales</taxon>
        <taxon>Flavobacteriaceae</taxon>
        <taxon>Neptunitalea</taxon>
    </lineage>
</organism>
<keyword evidence="3" id="KW-1185">Reference proteome</keyword>
<keyword evidence="1" id="KW-0732">Signal</keyword>